<gene>
    <name evidence="7" type="ORF">D2T29_19735</name>
</gene>
<dbReference type="EMBL" id="SAUY01000038">
    <property type="protein sequence ID" value="RWR26811.1"/>
    <property type="molecule type" value="Genomic_DNA"/>
</dbReference>
<comment type="caution">
    <text evidence="7">The sequence shown here is derived from an EMBL/GenBank/DDBJ whole genome shotgun (WGS) entry which is preliminary data.</text>
</comment>
<dbReference type="InterPro" id="IPR015927">
    <property type="entry name" value="Peptidase_S24_S26A/B/C"/>
</dbReference>
<dbReference type="CDD" id="cd06529">
    <property type="entry name" value="S24_LexA-like"/>
    <property type="match status" value="1"/>
</dbReference>
<proteinExistence type="predicted"/>
<evidence type="ECO:0000256" key="4">
    <source>
        <dbReference type="ARBA" id="ARBA00023125"/>
    </source>
</evidence>
<keyword evidence="1" id="KW-0645">Protease</keyword>
<feature type="domain" description="Peptidase S24/S26A/S26B/S26C" evidence="6">
    <location>
        <begin position="106"/>
        <end position="235"/>
    </location>
</feature>
<dbReference type="InterPro" id="IPR019756">
    <property type="entry name" value="Pept_S26A_signal_pept_1_Ser-AS"/>
</dbReference>
<keyword evidence="5" id="KW-0804">Transcription</keyword>
<dbReference type="GO" id="GO:0004252">
    <property type="term" value="F:serine-type endopeptidase activity"/>
    <property type="evidence" value="ECO:0007669"/>
    <property type="project" value="InterPro"/>
</dbReference>
<dbReference type="Gene3D" id="2.10.109.10">
    <property type="entry name" value="Umud Fragment, subunit A"/>
    <property type="match status" value="1"/>
</dbReference>
<evidence type="ECO:0000256" key="2">
    <source>
        <dbReference type="ARBA" id="ARBA00022801"/>
    </source>
</evidence>
<keyword evidence="3" id="KW-0805">Transcription regulation</keyword>
<reference evidence="7 8" key="1">
    <citation type="submission" date="2019-01" db="EMBL/GenBank/DDBJ databases">
        <title>Sinorhodobacter populi sp. nov. isolated from the symptomatic bark tissue of Populus euramericana canker.</title>
        <authorList>
            <person name="Xu G."/>
        </authorList>
    </citation>
    <scope>NUCLEOTIDE SEQUENCE [LARGE SCALE GENOMIC DNA]</scope>
    <source>
        <strain evidence="7 8">07D10-4-3</strain>
    </source>
</reference>
<dbReference type="Pfam" id="PF00717">
    <property type="entry name" value="Peptidase_S24"/>
    <property type="match status" value="1"/>
</dbReference>
<evidence type="ECO:0000313" key="8">
    <source>
        <dbReference type="Proteomes" id="UP000284451"/>
    </source>
</evidence>
<keyword evidence="4" id="KW-0238">DNA-binding</keyword>
<evidence type="ECO:0000313" key="7">
    <source>
        <dbReference type="EMBL" id="RWR26811.1"/>
    </source>
</evidence>
<evidence type="ECO:0000259" key="6">
    <source>
        <dbReference type="Pfam" id="PF00717"/>
    </source>
</evidence>
<evidence type="ECO:0000256" key="3">
    <source>
        <dbReference type="ARBA" id="ARBA00023015"/>
    </source>
</evidence>
<keyword evidence="2" id="KW-0378">Hydrolase</keyword>
<evidence type="ECO:0000256" key="5">
    <source>
        <dbReference type="ARBA" id="ARBA00023163"/>
    </source>
</evidence>
<dbReference type="PROSITE" id="PS00501">
    <property type="entry name" value="SPASE_I_1"/>
    <property type="match status" value="1"/>
</dbReference>
<dbReference type="PANTHER" id="PTHR40661">
    <property type="match status" value="1"/>
</dbReference>
<dbReference type="InterPro" id="IPR036286">
    <property type="entry name" value="LexA/Signal_pep-like_sf"/>
</dbReference>
<dbReference type="PANTHER" id="PTHR40661:SF3">
    <property type="entry name" value="FELS-1 PROPHAGE TRANSCRIPTIONAL REGULATOR"/>
    <property type="match status" value="1"/>
</dbReference>
<organism evidence="7 8">
    <name type="scientific">Paenirhodobacter populi</name>
    <dbReference type="NCBI Taxonomy" id="2306993"/>
    <lineage>
        <taxon>Bacteria</taxon>
        <taxon>Pseudomonadati</taxon>
        <taxon>Pseudomonadota</taxon>
        <taxon>Alphaproteobacteria</taxon>
        <taxon>Rhodobacterales</taxon>
        <taxon>Rhodobacter group</taxon>
        <taxon>Paenirhodobacter</taxon>
    </lineage>
</organism>
<dbReference type="InterPro" id="IPR039418">
    <property type="entry name" value="LexA-like"/>
</dbReference>
<dbReference type="AlphaFoldDB" id="A0A443K219"/>
<dbReference type="SUPFAM" id="SSF51306">
    <property type="entry name" value="LexA/Signal peptidase"/>
    <property type="match status" value="1"/>
</dbReference>
<dbReference type="GO" id="GO:0003677">
    <property type="term" value="F:DNA binding"/>
    <property type="evidence" value="ECO:0007669"/>
    <property type="project" value="UniProtKB-KW"/>
</dbReference>
<dbReference type="GO" id="GO:0016020">
    <property type="term" value="C:membrane"/>
    <property type="evidence" value="ECO:0007669"/>
    <property type="project" value="InterPro"/>
</dbReference>
<accession>A0A443K219</accession>
<evidence type="ECO:0000256" key="1">
    <source>
        <dbReference type="ARBA" id="ARBA00022670"/>
    </source>
</evidence>
<dbReference type="GO" id="GO:0006508">
    <property type="term" value="P:proteolysis"/>
    <property type="evidence" value="ECO:0007669"/>
    <property type="project" value="UniProtKB-KW"/>
</dbReference>
<sequence>MYCRFSFYRLTCGMDPILETIDAALKRKGLTDAAASKLAVGHSSLIKNLRMPRDGEKRYNLPALMKLAEVLDLEFYYGPRRETGPIENVSIDNEDYAQIPLHDAMLAAGNGLHNETEQVIEQLAFRKDWLKKMGLAASAARLARVQGDSMQPTLWHGDIILIDTASPPPQIRPKDAKDLRRPPIYALLDDGEARVKRVERPSNDLTLLISDNPDFSPDPRQGRAQEKLHVIGKVVWWGHAVKD</sequence>
<dbReference type="Proteomes" id="UP000284451">
    <property type="component" value="Unassembled WGS sequence"/>
</dbReference>
<reference evidence="7 8" key="2">
    <citation type="submission" date="2019-01" db="EMBL/GenBank/DDBJ databases">
        <authorList>
            <person name="Li Y."/>
        </authorList>
    </citation>
    <scope>NUCLEOTIDE SEQUENCE [LARGE SCALE GENOMIC DNA]</scope>
    <source>
        <strain evidence="7 8">07D10-4-3</strain>
    </source>
</reference>
<name>A0A443K219_9RHOB</name>
<protein>
    <submittedName>
        <fullName evidence="7">Helix-turn-helix transcriptional regulator</fullName>
    </submittedName>
</protein>